<evidence type="ECO:0000313" key="3">
    <source>
        <dbReference type="Proteomes" id="UP001060919"/>
    </source>
</evidence>
<gene>
    <name evidence="2" type="ORF">AsAng_0051690</name>
</gene>
<sequence>MSYKKILAFDPTFIPKSGNNTSGVGYFWSGYASRAERGLEFGGIAAICISMNLCLIYFFTSLGFAQTVVLINKPNLNYYS</sequence>
<keyword evidence="1" id="KW-1133">Transmembrane helix</keyword>
<reference evidence="2" key="1">
    <citation type="submission" date="2022-09" db="EMBL/GenBank/DDBJ databases">
        <title>Aureispira anguillicida sp. nov., isolated from Leptocephalus of Japanese eel Anguilla japonica.</title>
        <authorList>
            <person name="Yuasa K."/>
            <person name="Mekata T."/>
            <person name="Ikunari K."/>
        </authorList>
    </citation>
    <scope>NUCLEOTIDE SEQUENCE</scope>
    <source>
        <strain evidence="2">EL160426</strain>
    </source>
</reference>
<dbReference type="Proteomes" id="UP001060919">
    <property type="component" value="Chromosome"/>
</dbReference>
<name>A0A915YJJ5_9BACT</name>
<feature type="transmembrane region" description="Helical" evidence="1">
    <location>
        <begin position="44"/>
        <end position="71"/>
    </location>
</feature>
<protein>
    <submittedName>
        <fullName evidence="2">Uncharacterized protein</fullName>
    </submittedName>
</protein>
<dbReference type="EMBL" id="AP026867">
    <property type="protein sequence ID" value="BDS14390.1"/>
    <property type="molecule type" value="Genomic_DNA"/>
</dbReference>
<keyword evidence="3" id="KW-1185">Reference proteome</keyword>
<proteinExistence type="predicted"/>
<dbReference type="AlphaFoldDB" id="A0A915YJJ5"/>
<dbReference type="KEGG" id="aup:AsAng_0051690"/>
<keyword evidence="1" id="KW-0812">Transmembrane</keyword>
<keyword evidence="1" id="KW-0472">Membrane</keyword>
<evidence type="ECO:0000313" key="2">
    <source>
        <dbReference type="EMBL" id="BDS14390.1"/>
    </source>
</evidence>
<dbReference type="RefSeq" id="WP_264789608.1">
    <property type="nucleotide sequence ID" value="NZ_AP026867.1"/>
</dbReference>
<evidence type="ECO:0000256" key="1">
    <source>
        <dbReference type="SAM" id="Phobius"/>
    </source>
</evidence>
<accession>A0A915YJJ5</accession>
<organism evidence="2 3">
    <name type="scientific">Aureispira anguillae</name>
    <dbReference type="NCBI Taxonomy" id="2864201"/>
    <lineage>
        <taxon>Bacteria</taxon>
        <taxon>Pseudomonadati</taxon>
        <taxon>Bacteroidota</taxon>
        <taxon>Saprospiria</taxon>
        <taxon>Saprospirales</taxon>
        <taxon>Saprospiraceae</taxon>
        <taxon>Aureispira</taxon>
    </lineage>
</organism>